<dbReference type="InterPro" id="IPR032881">
    <property type="entry name" value="Oberon-like_PHD"/>
</dbReference>
<sequence length="824" mass="91937">MFSDADLSNTFVPGTEGSTTNKLKKKVSMQNLENPDGKIGFSNKGNDLLRDSEVGLDGFHSKASRIGNLGSQELTLSYLCENPKLGFQEKDISGKNLLSALEKDRYKGKEVISENPNEEERLVERDFLQLNGVRGAGTKRELDDEIERVNIEKKAKLETLNLSLALPDVSLTLISSPNADPSAPPRPARSTQSLAPSNNNTRTASSDDFTAASLSYSYSVPYSHNASCSLFTRNSTENYEYSIGSQQKDTDQIWYGGEGTNGSVHSRFRPVGDGVVLANHGGGGGTGGGFGHQLMHGNRQFNKDSCNSLYRTTSSDNQSFFPSELPARPRKDTASVDSRGRASGKNPDGSRPRKFTRPERILFEIVSDSVPEMAHIIQELPDETIELAKEHMRSLIVLPEKREELANLQNRLERRSDLTFETLSKSHRDQLELLVAIKTGLVNYISGENRLPMTELVEIFLLMRCRNVNCKGLLPVDDCDCKICSTKKGFCSACMCPVCLNFDCASNTCSWVGCDACSHWCHASCGIQRNAIRPGSSLKGGPTGTREMQFYCLGCEHASEMFGFVKEVFLCCAKDWGLETLKKELDCVRRIFRGSENFKDKELQCKAEEALLKLENKIISPSEACDSILQFFKYGASAILGSGSSSKDLTMAQMCQKGDVVSLSTTSPPSKSTTYNMSTSSGRQDMLPNDVNQNILTSALTRDRRVEDELQSILKKDGFDSLESIVRIKEAEARMFQTHADKARSEVESYRRMVRLKSEKLEEEYASKLAKLCLQETEERRRKKLEELKSLENSHCDYYKMKHRMKTEIAGLLDRMEATKKQWV</sequence>
<proteinExistence type="predicted"/>
<evidence type="ECO:0000256" key="7">
    <source>
        <dbReference type="SAM" id="Coils"/>
    </source>
</evidence>
<dbReference type="GO" id="GO:0010468">
    <property type="term" value="P:regulation of gene expression"/>
    <property type="evidence" value="ECO:0007669"/>
    <property type="project" value="TreeGrafter"/>
</dbReference>
<keyword evidence="5 7" id="KW-0175">Coiled coil</keyword>
<protein>
    <recommendedName>
        <fullName evidence="13">Protein OBERON 3</fullName>
    </recommendedName>
</protein>
<keyword evidence="6" id="KW-0539">Nucleus</keyword>
<dbReference type="GO" id="GO:0010078">
    <property type="term" value="P:maintenance of root meristem identity"/>
    <property type="evidence" value="ECO:0007669"/>
    <property type="project" value="TreeGrafter"/>
</dbReference>
<reference evidence="11" key="1">
    <citation type="journal article" date="2023" name="Plant J.">
        <title>The genome of the king protea, Protea cynaroides.</title>
        <authorList>
            <person name="Chang J."/>
            <person name="Duong T.A."/>
            <person name="Schoeman C."/>
            <person name="Ma X."/>
            <person name="Roodt D."/>
            <person name="Barker N."/>
            <person name="Li Z."/>
            <person name="Van de Peer Y."/>
            <person name="Mizrachi E."/>
        </authorList>
    </citation>
    <scope>NUCLEOTIDE SEQUENCE</scope>
    <source>
        <tissue evidence="11">Young leaves</tissue>
    </source>
</reference>
<keyword evidence="4" id="KW-0862">Zinc</keyword>
<evidence type="ECO:0000256" key="6">
    <source>
        <dbReference type="ARBA" id="ARBA00023242"/>
    </source>
</evidence>
<dbReference type="PANTHER" id="PTHR21736:SF38">
    <property type="entry name" value="PROTEIN OBERON 3"/>
    <property type="match status" value="1"/>
</dbReference>
<gene>
    <name evidence="11" type="ORF">NE237_005944</name>
</gene>
<dbReference type="InterPro" id="IPR032535">
    <property type="entry name" value="Oberon_CC"/>
</dbReference>
<dbReference type="GO" id="GO:0008270">
    <property type="term" value="F:zinc ion binding"/>
    <property type="evidence" value="ECO:0007669"/>
    <property type="project" value="UniProtKB-KW"/>
</dbReference>
<evidence type="ECO:0000259" key="9">
    <source>
        <dbReference type="Pfam" id="PF07227"/>
    </source>
</evidence>
<feature type="region of interest" description="Disordered" evidence="8">
    <location>
        <begin position="1"/>
        <end position="21"/>
    </location>
</feature>
<dbReference type="PRINTS" id="PR01544">
    <property type="entry name" value="ARATH130DUF"/>
</dbReference>
<dbReference type="Proteomes" id="UP001141806">
    <property type="component" value="Unassembled WGS sequence"/>
</dbReference>
<evidence type="ECO:0000256" key="5">
    <source>
        <dbReference type="ARBA" id="ARBA00023054"/>
    </source>
</evidence>
<feature type="region of interest" description="Disordered" evidence="8">
    <location>
        <begin position="307"/>
        <end position="356"/>
    </location>
</feature>
<comment type="subcellular location">
    <subcellularLocation>
        <location evidence="1">Nucleus</location>
    </subcellularLocation>
</comment>
<feature type="coiled-coil region" evidence="7">
    <location>
        <begin position="774"/>
        <end position="822"/>
    </location>
</feature>
<feature type="compositionally biased region" description="Low complexity" evidence="8">
    <location>
        <begin position="664"/>
        <end position="674"/>
    </location>
</feature>
<feature type="domain" description="Oberon coiled-coil region" evidence="10">
    <location>
        <begin position="700"/>
        <end position="813"/>
    </location>
</feature>
<dbReference type="InterPro" id="IPR047578">
    <property type="entry name" value="OBE1-like_PHD"/>
</dbReference>
<evidence type="ECO:0008006" key="13">
    <source>
        <dbReference type="Google" id="ProtNLM"/>
    </source>
</evidence>
<feature type="domain" description="Oberon-like PHD finger" evidence="9">
    <location>
        <begin position="465"/>
        <end position="590"/>
    </location>
</feature>
<accession>A0A9Q0KLR3</accession>
<dbReference type="InterPro" id="IPR004082">
    <property type="entry name" value="OBERON"/>
</dbReference>
<evidence type="ECO:0000256" key="3">
    <source>
        <dbReference type="ARBA" id="ARBA00022771"/>
    </source>
</evidence>
<feature type="region of interest" description="Disordered" evidence="8">
    <location>
        <begin position="176"/>
        <end position="206"/>
    </location>
</feature>
<dbReference type="OrthoDB" id="1905265at2759"/>
<feature type="compositionally biased region" description="Polar residues" evidence="8">
    <location>
        <begin position="191"/>
        <end position="206"/>
    </location>
</feature>
<name>A0A9Q0KLR3_9MAGN</name>
<dbReference type="Pfam" id="PF16312">
    <property type="entry name" value="Oberon_cc"/>
    <property type="match status" value="1"/>
</dbReference>
<evidence type="ECO:0000256" key="8">
    <source>
        <dbReference type="SAM" id="MobiDB-lite"/>
    </source>
</evidence>
<keyword evidence="2" id="KW-0479">Metal-binding</keyword>
<feature type="region of interest" description="Disordered" evidence="8">
    <location>
        <begin position="661"/>
        <end position="689"/>
    </location>
</feature>
<evidence type="ECO:0000313" key="11">
    <source>
        <dbReference type="EMBL" id="KAJ4972770.1"/>
    </source>
</evidence>
<evidence type="ECO:0000256" key="4">
    <source>
        <dbReference type="ARBA" id="ARBA00022833"/>
    </source>
</evidence>
<dbReference type="GO" id="GO:0005634">
    <property type="term" value="C:nucleus"/>
    <property type="evidence" value="ECO:0007669"/>
    <property type="project" value="UniProtKB-SubCell"/>
</dbReference>
<dbReference type="EMBL" id="JAMYWD010000004">
    <property type="protein sequence ID" value="KAJ4972770.1"/>
    <property type="molecule type" value="Genomic_DNA"/>
</dbReference>
<comment type="caution">
    <text evidence="11">The sequence shown here is derived from an EMBL/GenBank/DDBJ whole genome shotgun (WGS) entry which is preliminary data.</text>
</comment>
<dbReference type="GO" id="GO:0010492">
    <property type="term" value="P:maintenance of shoot apical meristem identity"/>
    <property type="evidence" value="ECO:0007669"/>
    <property type="project" value="TreeGrafter"/>
</dbReference>
<dbReference type="GO" id="GO:0010071">
    <property type="term" value="P:root meristem specification"/>
    <property type="evidence" value="ECO:0007669"/>
    <property type="project" value="TreeGrafter"/>
</dbReference>
<evidence type="ECO:0000256" key="2">
    <source>
        <dbReference type="ARBA" id="ARBA00022723"/>
    </source>
</evidence>
<feature type="compositionally biased region" description="Basic and acidic residues" evidence="8">
    <location>
        <begin position="327"/>
        <end position="340"/>
    </location>
</feature>
<evidence type="ECO:0000313" key="12">
    <source>
        <dbReference type="Proteomes" id="UP001141806"/>
    </source>
</evidence>
<keyword evidence="3" id="KW-0863">Zinc-finger</keyword>
<feature type="compositionally biased region" description="Polar residues" evidence="8">
    <location>
        <begin position="307"/>
        <end position="321"/>
    </location>
</feature>
<keyword evidence="12" id="KW-1185">Reference proteome</keyword>
<evidence type="ECO:0000259" key="10">
    <source>
        <dbReference type="Pfam" id="PF16312"/>
    </source>
</evidence>
<organism evidence="11 12">
    <name type="scientific">Protea cynaroides</name>
    <dbReference type="NCBI Taxonomy" id="273540"/>
    <lineage>
        <taxon>Eukaryota</taxon>
        <taxon>Viridiplantae</taxon>
        <taxon>Streptophyta</taxon>
        <taxon>Embryophyta</taxon>
        <taxon>Tracheophyta</taxon>
        <taxon>Spermatophyta</taxon>
        <taxon>Magnoliopsida</taxon>
        <taxon>Proteales</taxon>
        <taxon>Proteaceae</taxon>
        <taxon>Protea</taxon>
    </lineage>
</organism>
<dbReference type="AlphaFoldDB" id="A0A9Q0KLR3"/>
<dbReference type="PANTHER" id="PTHR21736">
    <property type="entry name" value="VERNALIZATION-INSENSITIVE PROTEIN 3"/>
    <property type="match status" value="1"/>
</dbReference>
<evidence type="ECO:0000256" key="1">
    <source>
        <dbReference type="ARBA" id="ARBA00004123"/>
    </source>
</evidence>
<dbReference type="CDD" id="cd15612">
    <property type="entry name" value="PHD_OBE1_like"/>
    <property type="match status" value="1"/>
</dbReference>
<dbReference type="Pfam" id="PF07227">
    <property type="entry name" value="PHD_Oberon"/>
    <property type="match status" value="1"/>
</dbReference>